<name>A0A240EBV8_9GAMM</name>
<evidence type="ECO:0000313" key="1">
    <source>
        <dbReference type="EMBL" id="SNX46197.1"/>
    </source>
</evidence>
<protein>
    <submittedName>
        <fullName evidence="1">Uncharacterized protein</fullName>
    </submittedName>
</protein>
<keyword evidence="2" id="KW-1185">Reference proteome</keyword>
<proteinExistence type="predicted"/>
<dbReference type="AlphaFoldDB" id="A0A240EBV8"/>
<accession>A0A240EBV8</accession>
<evidence type="ECO:0000313" key="2">
    <source>
        <dbReference type="Proteomes" id="UP000219042"/>
    </source>
</evidence>
<dbReference type="EMBL" id="OANT01000009">
    <property type="protein sequence ID" value="SNX46197.1"/>
    <property type="molecule type" value="Genomic_DNA"/>
</dbReference>
<sequence length="38" mass="3971">MTVEEKTALDNLFKELGLSAQLESNLAPLIAQGVVVAG</sequence>
<organism evidence="1 2">
    <name type="scientific">Acinetobacter puyangensis</name>
    <dbReference type="NCBI Taxonomy" id="1096779"/>
    <lineage>
        <taxon>Bacteria</taxon>
        <taxon>Pseudomonadati</taxon>
        <taxon>Pseudomonadota</taxon>
        <taxon>Gammaproteobacteria</taxon>
        <taxon>Moraxellales</taxon>
        <taxon>Moraxellaceae</taxon>
        <taxon>Acinetobacter</taxon>
    </lineage>
</organism>
<reference evidence="2" key="1">
    <citation type="submission" date="2016-09" db="EMBL/GenBank/DDBJ databases">
        <authorList>
            <person name="Varghese N."/>
            <person name="Submissions S."/>
        </authorList>
    </citation>
    <scope>NUCLEOTIDE SEQUENCE [LARGE SCALE GENOMIC DNA]</scope>
    <source>
        <strain evidence="2">ANC 4466</strain>
    </source>
</reference>
<gene>
    <name evidence="1" type="ORF">SAMN05421731_10925</name>
</gene>
<dbReference type="Proteomes" id="UP000219042">
    <property type="component" value="Unassembled WGS sequence"/>
</dbReference>